<organism evidence="1 2">
    <name type="scientific">Crotalaria pallida</name>
    <name type="common">Smooth rattlebox</name>
    <name type="synonym">Crotalaria striata</name>
    <dbReference type="NCBI Taxonomy" id="3830"/>
    <lineage>
        <taxon>Eukaryota</taxon>
        <taxon>Viridiplantae</taxon>
        <taxon>Streptophyta</taxon>
        <taxon>Embryophyta</taxon>
        <taxon>Tracheophyta</taxon>
        <taxon>Spermatophyta</taxon>
        <taxon>Magnoliopsida</taxon>
        <taxon>eudicotyledons</taxon>
        <taxon>Gunneridae</taxon>
        <taxon>Pentapetalae</taxon>
        <taxon>rosids</taxon>
        <taxon>fabids</taxon>
        <taxon>Fabales</taxon>
        <taxon>Fabaceae</taxon>
        <taxon>Papilionoideae</taxon>
        <taxon>50 kb inversion clade</taxon>
        <taxon>genistoids sensu lato</taxon>
        <taxon>core genistoids</taxon>
        <taxon>Crotalarieae</taxon>
        <taxon>Crotalaria</taxon>
    </lineage>
</organism>
<comment type="caution">
    <text evidence="1">The sequence shown here is derived from an EMBL/GenBank/DDBJ whole genome shotgun (WGS) entry which is preliminary data.</text>
</comment>
<gene>
    <name evidence="1" type="ORF">RIF29_27055</name>
</gene>
<proteinExistence type="predicted"/>
<evidence type="ECO:0000313" key="2">
    <source>
        <dbReference type="Proteomes" id="UP001372338"/>
    </source>
</evidence>
<evidence type="ECO:0000313" key="1">
    <source>
        <dbReference type="EMBL" id="KAK7260758.1"/>
    </source>
</evidence>
<reference evidence="1 2" key="1">
    <citation type="submission" date="2024-01" db="EMBL/GenBank/DDBJ databases">
        <title>The genomes of 5 underutilized Papilionoideae crops provide insights into root nodulation and disease resistanc.</title>
        <authorList>
            <person name="Yuan L."/>
        </authorList>
    </citation>
    <scope>NUCLEOTIDE SEQUENCE [LARGE SCALE GENOMIC DNA]</scope>
    <source>
        <strain evidence="1">ZHUSHIDOU_FW_LH</strain>
        <tissue evidence="1">Leaf</tissue>
    </source>
</reference>
<keyword evidence="2" id="KW-1185">Reference proteome</keyword>
<name>A0AAN9EPB9_CROPI</name>
<dbReference type="PANTHER" id="PTHR10799">
    <property type="entry name" value="SNF2/RAD54 HELICASE FAMILY"/>
    <property type="match status" value="1"/>
</dbReference>
<protein>
    <submittedName>
        <fullName evidence="1">Uncharacterized protein</fullName>
    </submittedName>
</protein>
<dbReference type="AlphaFoldDB" id="A0AAN9EPB9"/>
<dbReference type="EMBL" id="JAYWIO010000005">
    <property type="protein sequence ID" value="KAK7260758.1"/>
    <property type="molecule type" value="Genomic_DNA"/>
</dbReference>
<accession>A0AAN9EPB9</accession>
<sequence>MACAFVIELKKLQLLELQRRLRSDYLNDFFKPITTELEQLKSIKKHRHGTRVKQLEKFEHKMKEEHQKRIHERQMEFFSEIEVHKEKLDDVFKAKREQWKGFNRYVEEFHKRKERTYRGKIVRI</sequence>
<dbReference type="Proteomes" id="UP001372338">
    <property type="component" value="Unassembled WGS sequence"/>
</dbReference>